<dbReference type="GO" id="GO:0005524">
    <property type="term" value="F:ATP binding"/>
    <property type="evidence" value="ECO:0007669"/>
    <property type="project" value="UniProtKB-KW"/>
</dbReference>
<sequence length="254" mass="28125">MTILQIRGIVKQFGAFRALDGVDITVERGKVTLIIGPNGSGKTTLVNVITGVYRPEAGKVFYVKKDGKSVDITGWPPHKVFEEGVVRTFQIPQVFQKLTVLENLLAVARGQRGEGVISALLKNWVREEEENAKRAFQILKAVKLADKWDTPAYLLSAGEMKLLELARALMAGADLIILDEPIAGVPIDQAHEVFKIVREINQRGTSFLVIEHRIDIAFRYVDYVYAMASGRVIAQGLPEEVANNPRVKEVYIGG</sequence>
<keyword evidence="2" id="KW-0547">Nucleotide-binding</keyword>
<evidence type="ECO:0000256" key="4">
    <source>
        <dbReference type="ARBA" id="ARBA00022970"/>
    </source>
</evidence>
<dbReference type="Gene3D" id="3.40.50.300">
    <property type="entry name" value="P-loop containing nucleotide triphosphate hydrolases"/>
    <property type="match status" value="1"/>
</dbReference>
<dbReference type="GO" id="GO:0016887">
    <property type="term" value="F:ATP hydrolysis activity"/>
    <property type="evidence" value="ECO:0007669"/>
    <property type="project" value="InterPro"/>
</dbReference>
<dbReference type="SUPFAM" id="SSF52540">
    <property type="entry name" value="P-loop containing nucleoside triphosphate hydrolases"/>
    <property type="match status" value="1"/>
</dbReference>
<dbReference type="InterPro" id="IPR003593">
    <property type="entry name" value="AAA+_ATPase"/>
</dbReference>
<gene>
    <name evidence="8" type="ORF">HC235_10315</name>
</gene>
<evidence type="ECO:0000256" key="6">
    <source>
        <dbReference type="ARBA" id="ARBA00072811"/>
    </source>
</evidence>
<dbReference type="EMBL" id="JAAVJF010000005">
    <property type="protein sequence ID" value="NYR16315.1"/>
    <property type="molecule type" value="Genomic_DNA"/>
</dbReference>
<name>A0A7L4PBH0_9CREN</name>
<organism evidence="8 9">
    <name type="scientific">Pyrobaculum arsenaticum</name>
    <dbReference type="NCBI Taxonomy" id="121277"/>
    <lineage>
        <taxon>Archaea</taxon>
        <taxon>Thermoproteota</taxon>
        <taxon>Thermoprotei</taxon>
        <taxon>Thermoproteales</taxon>
        <taxon>Thermoproteaceae</taxon>
        <taxon>Pyrobaculum</taxon>
    </lineage>
</organism>
<accession>A0A7L4PBH0</accession>
<keyword evidence="4" id="KW-0029">Amino-acid transport</keyword>
<keyword evidence="3 8" id="KW-0067">ATP-binding</keyword>
<dbReference type="InterPro" id="IPR032823">
    <property type="entry name" value="BCA_ABC_TP_C"/>
</dbReference>
<dbReference type="PROSITE" id="PS50893">
    <property type="entry name" value="ABC_TRANSPORTER_2"/>
    <property type="match status" value="1"/>
</dbReference>
<dbReference type="CDD" id="cd03219">
    <property type="entry name" value="ABC_Mj1267_LivG_branched"/>
    <property type="match status" value="1"/>
</dbReference>
<evidence type="ECO:0000256" key="5">
    <source>
        <dbReference type="ARBA" id="ARBA00056071"/>
    </source>
</evidence>
<dbReference type="PANTHER" id="PTHR45772:SF9">
    <property type="entry name" value="CONSERVED COMPONENT OF ABC TRANSPORTER FOR NATURAL AMINO ACIDS"/>
    <property type="match status" value="1"/>
</dbReference>
<dbReference type="Pfam" id="PF12399">
    <property type="entry name" value="BCA_ABC_TP_C"/>
    <property type="match status" value="1"/>
</dbReference>
<dbReference type="InterPro" id="IPR027417">
    <property type="entry name" value="P-loop_NTPase"/>
</dbReference>
<keyword evidence="1" id="KW-0813">Transport</keyword>
<evidence type="ECO:0000259" key="7">
    <source>
        <dbReference type="PROSITE" id="PS50893"/>
    </source>
</evidence>
<dbReference type="InterPro" id="IPR017871">
    <property type="entry name" value="ABC_transporter-like_CS"/>
</dbReference>
<dbReference type="PANTHER" id="PTHR45772">
    <property type="entry name" value="CONSERVED COMPONENT OF ABC TRANSPORTER FOR NATURAL AMINO ACIDS-RELATED"/>
    <property type="match status" value="1"/>
</dbReference>
<dbReference type="InterPro" id="IPR003439">
    <property type="entry name" value="ABC_transporter-like_ATP-bd"/>
</dbReference>
<dbReference type="OMA" id="EHDMRFI"/>
<dbReference type="RefSeq" id="WP_011901219.1">
    <property type="nucleotide sequence ID" value="NZ_JAAVJF010000005.1"/>
</dbReference>
<evidence type="ECO:0000313" key="9">
    <source>
        <dbReference type="Proteomes" id="UP000554766"/>
    </source>
</evidence>
<evidence type="ECO:0000256" key="1">
    <source>
        <dbReference type="ARBA" id="ARBA00022448"/>
    </source>
</evidence>
<dbReference type="GeneID" id="5055296"/>
<dbReference type="PROSITE" id="PS00211">
    <property type="entry name" value="ABC_TRANSPORTER_1"/>
    <property type="match status" value="1"/>
</dbReference>
<dbReference type="Pfam" id="PF00005">
    <property type="entry name" value="ABC_tran"/>
    <property type="match status" value="1"/>
</dbReference>
<dbReference type="GO" id="GO:0006865">
    <property type="term" value="P:amino acid transport"/>
    <property type="evidence" value="ECO:0007669"/>
    <property type="project" value="UniProtKB-KW"/>
</dbReference>
<comment type="function">
    <text evidence="5">Probable component of a branched-chain amino-acid transport system.</text>
</comment>
<dbReference type="Proteomes" id="UP000554766">
    <property type="component" value="Unassembled WGS sequence"/>
</dbReference>
<dbReference type="FunFam" id="3.40.50.300:FF:000421">
    <property type="entry name" value="Branched-chain amino acid ABC transporter ATP-binding protein"/>
    <property type="match status" value="1"/>
</dbReference>
<keyword evidence="9" id="KW-1185">Reference proteome</keyword>
<dbReference type="SMART" id="SM00382">
    <property type="entry name" value="AAA"/>
    <property type="match status" value="1"/>
</dbReference>
<dbReference type="AlphaFoldDB" id="A0A7L4PBH0"/>
<proteinExistence type="predicted"/>
<dbReference type="GO" id="GO:0005886">
    <property type="term" value="C:plasma membrane"/>
    <property type="evidence" value="ECO:0007669"/>
    <property type="project" value="TreeGrafter"/>
</dbReference>
<comment type="caution">
    <text evidence="8">The sequence shown here is derived from an EMBL/GenBank/DDBJ whole genome shotgun (WGS) entry which is preliminary data.</text>
</comment>
<dbReference type="InterPro" id="IPR051120">
    <property type="entry name" value="ABC_AA/LPS_Transport"/>
</dbReference>
<feature type="domain" description="ABC transporter" evidence="7">
    <location>
        <begin position="4"/>
        <end position="254"/>
    </location>
</feature>
<reference evidence="8 9" key="1">
    <citation type="journal article" date="2020" name="Nat. Commun.">
        <title>The structures of two archaeal type IV pili illuminate evolutionary relationships.</title>
        <authorList>
            <person name="Wang F."/>
            <person name="Baquero D.P."/>
            <person name="Su Z."/>
            <person name="Beltran L.C."/>
            <person name="Prangishvili D."/>
            <person name="Krupovic M."/>
            <person name="Egelman E.H."/>
        </authorList>
    </citation>
    <scope>NUCLEOTIDE SEQUENCE [LARGE SCALE GENOMIC DNA]</scope>
    <source>
        <strain evidence="8 9">2GA</strain>
    </source>
</reference>
<evidence type="ECO:0000256" key="3">
    <source>
        <dbReference type="ARBA" id="ARBA00022840"/>
    </source>
</evidence>
<evidence type="ECO:0000256" key="2">
    <source>
        <dbReference type="ARBA" id="ARBA00022741"/>
    </source>
</evidence>
<protein>
    <recommendedName>
        <fullName evidence="6">Probable branched-chain amino acid transport ATP-binding protein LivG</fullName>
    </recommendedName>
</protein>
<evidence type="ECO:0000313" key="8">
    <source>
        <dbReference type="EMBL" id="NYR16315.1"/>
    </source>
</evidence>